<evidence type="ECO:0000313" key="2">
    <source>
        <dbReference type="Proteomes" id="UP000663722"/>
    </source>
</evidence>
<dbReference type="KEGG" id="dmm:dnm_099060"/>
<evidence type="ECO:0008006" key="3">
    <source>
        <dbReference type="Google" id="ProtNLM"/>
    </source>
</evidence>
<name>A0A975BZN5_9BACT</name>
<reference evidence="1" key="1">
    <citation type="journal article" date="2021" name="Microb. Physiol.">
        <title>Proteogenomic Insights into the Physiology of Marine, Sulfate-Reducing, Filamentous Desulfonema limicola and Desulfonema magnum.</title>
        <authorList>
            <person name="Schnaars V."/>
            <person name="Wohlbrand L."/>
            <person name="Scheve S."/>
            <person name="Hinrichs C."/>
            <person name="Reinhardt R."/>
            <person name="Rabus R."/>
        </authorList>
    </citation>
    <scope>NUCLEOTIDE SEQUENCE</scope>
    <source>
        <strain evidence="1">4be13</strain>
    </source>
</reference>
<dbReference type="Proteomes" id="UP000663722">
    <property type="component" value="Chromosome"/>
</dbReference>
<dbReference type="AlphaFoldDB" id="A0A975BZN5"/>
<accession>A0A975BZN5</accession>
<protein>
    <recommendedName>
        <fullName evidence="3">DUF4878 domain-containing protein</fullName>
    </recommendedName>
</protein>
<dbReference type="RefSeq" id="WP_207680567.1">
    <property type="nucleotide sequence ID" value="NZ_CP061800.1"/>
</dbReference>
<gene>
    <name evidence="1" type="ORF">dnm_099060</name>
</gene>
<dbReference type="EMBL" id="CP061800">
    <property type="protein sequence ID" value="QTA93798.1"/>
    <property type="molecule type" value="Genomic_DNA"/>
</dbReference>
<sequence length="158" mass="18068">MGESRKGIAITLVILLGIFLQVLLAFGDEQDSPNKAVVEFAEAYFWVDGETMNDRLCDASKIVDDVDMTDRYVYLAEKKAKLLGYGLFYTKEKLYHVETYTISKDHEKAQIRLVAERKPPLQSFFTRRPAKKVDETINVIKEGNKWRVCGSPFSLHEG</sequence>
<evidence type="ECO:0000313" key="1">
    <source>
        <dbReference type="EMBL" id="QTA93798.1"/>
    </source>
</evidence>
<organism evidence="1 2">
    <name type="scientific">Desulfonema magnum</name>
    <dbReference type="NCBI Taxonomy" id="45655"/>
    <lineage>
        <taxon>Bacteria</taxon>
        <taxon>Pseudomonadati</taxon>
        <taxon>Thermodesulfobacteriota</taxon>
        <taxon>Desulfobacteria</taxon>
        <taxon>Desulfobacterales</taxon>
        <taxon>Desulfococcaceae</taxon>
        <taxon>Desulfonema</taxon>
    </lineage>
</organism>
<proteinExistence type="predicted"/>
<keyword evidence="2" id="KW-1185">Reference proteome</keyword>